<evidence type="ECO:0000313" key="1">
    <source>
        <dbReference type="EMBL" id="STD05037.1"/>
    </source>
</evidence>
<sequence>MASLADLGGVVDPSGVDGGAGCGHCGVEALGECADWFEVTVGSAASGDDDVGFGDVGGDAVDEGAGVAWGAGDNAGGVTAGWRGGQGVVVGGDWVGAGGECSRAEADDEGGGGGDCFDDVCSGEGALGDDVAVGCGGVSGHGDGIGDESGVEAHGEASGDVAAGVAAGEQDEARAGGADKVGESVEGGQDGVDGVFTWVKGVDVVDAVAGGGVGGGVAVGADVEGGGAVCCWGEVGGEGEPFVGRSGQGVVLVEDEGEHVVHGGLFVGVGVRGGGCWGHAGRIPWARRSSARAWPPWSSVTMVCLRWVEVAGVALRT</sequence>
<dbReference type="AlphaFoldDB" id="A0AA46GZR3"/>
<gene>
    <name evidence="1" type="ORF">NCTC7915_00357</name>
</gene>
<dbReference type="Proteomes" id="UP000254118">
    <property type="component" value="Unassembled WGS sequence"/>
</dbReference>
<organism evidence="1 2">
    <name type="scientific">Dermatophilus congolensis</name>
    <dbReference type="NCBI Taxonomy" id="1863"/>
    <lineage>
        <taxon>Bacteria</taxon>
        <taxon>Bacillati</taxon>
        <taxon>Actinomycetota</taxon>
        <taxon>Actinomycetes</taxon>
        <taxon>Micrococcales</taxon>
        <taxon>Dermatophilaceae</taxon>
        <taxon>Dermatophilus</taxon>
    </lineage>
</organism>
<evidence type="ECO:0000313" key="2">
    <source>
        <dbReference type="Proteomes" id="UP000254118"/>
    </source>
</evidence>
<dbReference type="EMBL" id="UFYA01000001">
    <property type="protein sequence ID" value="STD05037.1"/>
    <property type="molecule type" value="Genomic_DNA"/>
</dbReference>
<name>A0AA46GZR3_9MICO</name>
<accession>A0AA46GZR3</accession>
<reference evidence="1 2" key="1">
    <citation type="submission" date="2018-06" db="EMBL/GenBank/DDBJ databases">
        <authorList>
            <consortium name="Pathogen Informatics"/>
            <person name="Doyle S."/>
        </authorList>
    </citation>
    <scope>NUCLEOTIDE SEQUENCE [LARGE SCALE GENOMIC DNA]</scope>
    <source>
        <strain evidence="1 2">NCTC7915</strain>
    </source>
</reference>
<comment type="caution">
    <text evidence="1">The sequence shown here is derived from an EMBL/GenBank/DDBJ whole genome shotgun (WGS) entry which is preliminary data.</text>
</comment>
<proteinExistence type="predicted"/>
<protein>
    <submittedName>
        <fullName evidence="1">Uncharacterized protein</fullName>
    </submittedName>
</protein>